<keyword evidence="2" id="KW-0396">Initiation factor</keyword>
<dbReference type="Gene3D" id="3.30.30.170">
    <property type="match status" value="1"/>
</dbReference>
<gene>
    <name evidence="8" type="ORF">MKW98_025147</name>
</gene>
<comment type="subunit">
    <text evidence="5">Eukaryotic translation initiation factor 2 eIF2 is a heterotrimeric complex composed of an alpha, a beta and a gamma subunit.</text>
</comment>
<organism evidence="8 9">
    <name type="scientific">Papaver atlanticum</name>
    <dbReference type="NCBI Taxonomy" id="357466"/>
    <lineage>
        <taxon>Eukaryota</taxon>
        <taxon>Viridiplantae</taxon>
        <taxon>Streptophyta</taxon>
        <taxon>Embryophyta</taxon>
        <taxon>Tracheophyta</taxon>
        <taxon>Spermatophyta</taxon>
        <taxon>Magnoliopsida</taxon>
        <taxon>Ranunculales</taxon>
        <taxon>Papaveraceae</taxon>
        <taxon>Papaveroideae</taxon>
        <taxon>Papaver</taxon>
    </lineage>
</organism>
<comment type="function">
    <text evidence="4">Component of the eIF2 complex that functions in the early steps of protein synthesis by forming a ternary complex with GTP and initiator tRNA. This complex binds to a 40S ribosomal subunit, followed by mRNA binding to form a 43S pre-initiation complex (43S PIC). Junction of the 60S ribosomal subunit to form the 80S initiation complex is preceded by hydrolysis of the GTP bound to eIF2 and release of an eIF2-GDP binary complex. In order for eIF2 to recycle and catalyze another round of initiation, the GDP bound to eIF2 must exchange with GTP by way of a reaction catalyzed by eIF2B.</text>
</comment>
<comment type="similarity">
    <text evidence="1">Belongs to the eIF-2-beta/eIF-5 family.</text>
</comment>
<dbReference type="SMART" id="SM00653">
    <property type="entry name" value="eIF2B_5"/>
    <property type="match status" value="1"/>
</dbReference>
<name>A0AAD4X7I8_9MAGN</name>
<evidence type="ECO:0000256" key="5">
    <source>
        <dbReference type="ARBA" id="ARBA00063900"/>
    </source>
</evidence>
<dbReference type="PANTHER" id="PTHR23001">
    <property type="entry name" value="EUKARYOTIC TRANSLATION INITIATION FACTOR"/>
    <property type="match status" value="1"/>
</dbReference>
<comment type="caution">
    <text evidence="8">The sequence shown here is derived from an EMBL/GenBank/DDBJ whole genome shotgun (WGS) entry which is preliminary data.</text>
</comment>
<accession>A0AAD4X7I8</accession>
<dbReference type="SUPFAM" id="SSF75689">
    <property type="entry name" value="Zinc-binding domain of translation initiation factor 2 beta"/>
    <property type="match status" value="1"/>
</dbReference>
<evidence type="ECO:0000313" key="8">
    <source>
        <dbReference type="EMBL" id="KAI3853630.1"/>
    </source>
</evidence>
<dbReference type="AlphaFoldDB" id="A0AAD4X7I8"/>
<sequence>MAIDEENVLGENNLEYEELLDGVVNVVRENKELVGDIHREVFPPPKVQRGGMNKTVLVNFVDICETMHREPEHVMNFLLTEMGTIGSLNGQQRLAVKGRFVPSNFEGILRRYINEHVICNGCRSPETILSKEKTLFFLKCQQCGAESSVAPIKSGFVAPTGPRNAAT</sequence>
<proteinExistence type="inferred from homology"/>
<feature type="domain" description="Translation initiation factor IF2/IF5" evidence="7">
    <location>
        <begin position="37"/>
        <end position="146"/>
    </location>
</feature>
<keyword evidence="3" id="KW-0648">Protein biosynthesis</keyword>
<dbReference type="SUPFAM" id="SSF100966">
    <property type="entry name" value="Translation initiation factor 2 beta, aIF2beta, N-terminal domain"/>
    <property type="match status" value="1"/>
</dbReference>
<dbReference type="PANTHER" id="PTHR23001:SF3">
    <property type="entry name" value="EUKARYOTIC TRANSLATION INITIATION FACTOR 2 SUBUNIT 2"/>
    <property type="match status" value="1"/>
</dbReference>
<dbReference type="Pfam" id="PF01873">
    <property type="entry name" value="eIF-5_eIF-2B"/>
    <property type="match status" value="1"/>
</dbReference>
<keyword evidence="9" id="KW-1185">Reference proteome</keyword>
<dbReference type="GO" id="GO:0003729">
    <property type="term" value="F:mRNA binding"/>
    <property type="evidence" value="ECO:0007669"/>
    <property type="project" value="TreeGrafter"/>
</dbReference>
<evidence type="ECO:0000256" key="4">
    <source>
        <dbReference type="ARBA" id="ARBA00054872"/>
    </source>
</evidence>
<dbReference type="InterPro" id="IPR016190">
    <property type="entry name" value="Transl_init_fac_IF2/IF5_Zn-bd"/>
</dbReference>
<reference evidence="8" key="1">
    <citation type="submission" date="2022-04" db="EMBL/GenBank/DDBJ databases">
        <title>A functionally conserved STORR gene fusion in Papaver species that diverged 16.8 million years ago.</title>
        <authorList>
            <person name="Catania T."/>
        </authorList>
    </citation>
    <scope>NUCLEOTIDE SEQUENCE</scope>
    <source>
        <strain evidence="8">S-188037</strain>
    </source>
</reference>
<dbReference type="GO" id="GO:0005850">
    <property type="term" value="C:eukaryotic translation initiation factor 2 complex"/>
    <property type="evidence" value="ECO:0007669"/>
    <property type="project" value="TreeGrafter"/>
</dbReference>
<dbReference type="GO" id="GO:0031369">
    <property type="term" value="F:translation initiation factor binding"/>
    <property type="evidence" value="ECO:0007669"/>
    <property type="project" value="TreeGrafter"/>
</dbReference>
<evidence type="ECO:0000256" key="1">
    <source>
        <dbReference type="ARBA" id="ARBA00010397"/>
    </source>
</evidence>
<evidence type="ECO:0000256" key="6">
    <source>
        <dbReference type="ARBA" id="ARBA00073542"/>
    </source>
</evidence>
<evidence type="ECO:0000256" key="3">
    <source>
        <dbReference type="ARBA" id="ARBA00022917"/>
    </source>
</evidence>
<evidence type="ECO:0000259" key="7">
    <source>
        <dbReference type="SMART" id="SM00653"/>
    </source>
</evidence>
<dbReference type="GO" id="GO:0003743">
    <property type="term" value="F:translation initiation factor activity"/>
    <property type="evidence" value="ECO:0007669"/>
    <property type="project" value="UniProtKB-KW"/>
</dbReference>
<evidence type="ECO:0000256" key="2">
    <source>
        <dbReference type="ARBA" id="ARBA00022540"/>
    </source>
</evidence>
<dbReference type="InterPro" id="IPR002735">
    <property type="entry name" value="Transl_init_fac_IF2/IF5_dom"/>
</dbReference>
<dbReference type="EMBL" id="JAJJMB010015535">
    <property type="protein sequence ID" value="KAI3853630.1"/>
    <property type="molecule type" value="Genomic_DNA"/>
</dbReference>
<dbReference type="Proteomes" id="UP001202328">
    <property type="component" value="Unassembled WGS sequence"/>
</dbReference>
<evidence type="ECO:0000313" key="9">
    <source>
        <dbReference type="Proteomes" id="UP001202328"/>
    </source>
</evidence>
<dbReference type="FunFam" id="3.30.30.170:FF:000001">
    <property type="entry name" value="Eukaryotic translation initiation factor 2 subunit"/>
    <property type="match status" value="1"/>
</dbReference>
<dbReference type="GO" id="GO:0001731">
    <property type="term" value="P:formation of translation preinitiation complex"/>
    <property type="evidence" value="ECO:0007669"/>
    <property type="project" value="TreeGrafter"/>
</dbReference>
<protein>
    <recommendedName>
        <fullName evidence="6">Eukaryotic translation initiation factor 2 subunit beta</fullName>
    </recommendedName>
</protein>
<dbReference type="InterPro" id="IPR016189">
    <property type="entry name" value="Transl_init_fac_IF2/IF5_N"/>
</dbReference>
<dbReference type="InterPro" id="IPR045196">
    <property type="entry name" value="IF2/IF5"/>
</dbReference>